<dbReference type="Pfam" id="PF13503">
    <property type="entry name" value="DUF4123"/>
    <property type="match status" value="1"/>
</dbReference>
<dbReference type="EMBL" id="CP127225">
    <property type="protein sequence ID" value="WIX07857.1"/>
    <property type="molecule type" value="Genomic_DNA"/>
</dbReference>
<protein>
    <submittedName>
        <fullName evidence="2">DUF4123 domain-containing protein</fullName>
    </submittedName>
</protein>
<reference evidence="2 3" key="1">
    <citation type="submission" date="2023-05" db="EMBL/GenBank/DDBJ databases">
        <title>Complete Genome Resource of Xanthomonas oryzae pv. leersiae Strain YNJC Isolated From Plateau Japonica Rice in Southwest China.</title>
        <authorList>
            <person name="Aa X."/>
            <person name="Mei L."/>
            <person name="Liu P."/>
            <person name="Yang Y."/>
            <person name="Tang C."/>
            <person name="Zhang F."/>
            <person name="Dong C."/>
            <person name="Wang B."/>
            <person name="Chen X."/>
            <person name="Dai L."/>
        </authorList>
    </citation>
    <scope>NUCLEOTIDE SEQUENCE [LARGE SCALE GENOMIC DNA]</scope>
    <source>
        <strain evidence="2 3">YNJC</strain>
    </source>
</reference>
<accession>A0AAJ6H005</accession>
<evidence type="ECO:0000313" key="3">
    <source>
        <dbReference type="Proteomes" id="UP001228059"/>
    </source>
</evidence>
<dbReference type="InterPro" id="IPR025391">
    <property type="entry name" value="DUF4123"/>
</dbReference>
<sequence>MQELHPGCSAPRNPGSAGVMRYYAVIDSAQRPHFHERLDRLGATYCSLFDQQAEESLTEIAPLLVACDRADPTSRLALELERLGAAKPAVSYIGSAMPMQDLACHFGTFHLVKVPVEQGERDMLLRWYDTRILPVWLQLLTAEQKAVFTAAIEEWHYFDRFGDLQPLPLPGPLAAGLAALPPLRLDDAQYAEFLDACEPDVAIAQLRRIIPDEMRRVEHRVLYPFVQQQMEQARAHGLGSIDDHVHYLLLALYTNGRFRSHPYVVDRLAAPASMHEQAFAAWAATVPADVWELGRPLWESAPIAPSNDIADHLRSAL</sequence>
<feature type="domain" description="DUF4123" evidence="1">
    <location>
        <begin position="22"/>
        <end position="145"/>
    </location>
</feature>
<gene>
    <name evidence="2" type="ORF">QN060_07515</name>
</gene>
<dbReference type="RefSeq" id="WP_285957232.1">
    <property type="nucleotide sequence ID" value="NZ_CP127225.1"/>
</dbReference>
<organism evidence="2 3">
    <name type="scientific">Xanthomonas oryzae pv. leersiae</name>
    <dbReference type="NCBI Taxonomy" id="3112258"/>
    <lineage>
        <taxon>Bacteria</taxon>
        <taxon>Pseudomonadati</taxon>
        <taxon>Pseudomonadota</taxon>
        <taxon>Gammaproteobacteria</taxon>
        <taxon>Lysobacterales</taxon>
        <taxon>Lysobacteraceae</taxon>
        <taxon>Xanthomonas</taxon>
    </lineage>
</organism>
<evidence type="ECO:0000259" key="1">
    <source>
        <dbReference type="Pfam" id="PF13503"/>
    </source>
</evidence>
<proteinExistence type="predicted"/>
<name>A0AAJ6H005_9XANT</name>
<dbReference type="Proteomes" id="UP001228059">
    <property type="component" value="Chromosome"/>
</dbReference>
<evidence type="ECO:0000313" key="2">
    <source>
        <dbReference type="EMBL" id="WIX07857.1"/>
    </source>
</evidence>
<dbReference type="AlphaFoldDB" id="A0AAJ6H005"/>